<comment type="caution">
    <text evidence="2">The sequence shown here is derived from an EMBL/GenBank/DDBJ whole genome shotgun (WGS) entry which is preliminary data.</text>
</comment>
<evidence type="ECO:0000313" key="3">
    <source>
        <dbReference type="Proteomes" id="UP000034810"/>
    </source>
</evidence>
<keyword evidence="1" id="KW-1133">Transmembrane helix</keyword>
<keyword evidence="1" id="KW-0472">Membrane</keyword>
<protein>
    <submittedName>
        <fullName evidence="2">Seg</fullName>
    </submittedName>
</protein>
<dbReference type="AlphaFoldDB" id="A0A0G1EJ44"/>
<gene>
    <name evidence="2" type="ORF">UV58_C0002G0061</name>
</gene>
<dbReference type="Proteomes" id="UP000034810">
    <property type="component" value="Unassembled WGS sequence"/>
</dbReference>
<accession>A0A0G1EJ44</accession>
<name>A0A0G1EJ44_9BACT</name>
<dbReference type="Pfam" id="PF18895">
    <property type="entry name" value="T4SS_pilin"/>
    <property type="match status" value="1"/>
</dbReference>
<organism evidence="2 3">
    <name type="scientific">Candidatus Wolfebacteria bacterium GW2011_GWC1_43_10</name>
    <dbReference type="NCBI Taxonomy" id="1619011"/>
    <lineage>
        <taxon>Bacteria</taxon>
        <taxon>Candidatus Wolfeibacteriota</taxon>
    </lineage>
</organism>
<proteinExistence type="predicted"/>
<feature type="transmembrane region" description="Helical" evidence="1">
    <location>
        <begin position="96"/>
        <end position="117"/>
    </location>
</feature>
<sequence length="127" mass="13475">MSKKSLLLAGLLLVLGVVGVLSVFAQGFIPGQPPPPPVPVTGPTTIGEGVSVFVKIVQWIYTILFIVAVLFILISAYYFITSKGDTEKTGKAKQMLIYAVIGIVVALLSYTIVYFVQRSLSSGGGLL</sequence>
<feature type="transmembrane region" description="Helical" evidence="1">
    <location>
        <begin position="59"/>
        <end position="80"/>
    </location>
</feature>
<dbReference type="EMBL" id="LCFA01000002">
    <property type="protein sequence ID" value="KKS83051.1"/>
    <property type="molecule type" value="Genomic_DNA"/>
</dbReference>
<dbReference type="InterPro" id="IPR043993">
    <property type="entry name" value="T4SS_pilin"/>
</dbReference>
<evidence type="ECO:0000313" key="2">
    <source>
        <dbReference type="EMBL" id="KKS83051.1"/>
    </source>
</evidence>
<reference evidence="2 3" key="1">
    <citation type="journal article" date="2015" name="Nature">
        <title>rRNA introns, odd ribosomes, and small enigmatic genomes across a large radiation of phyla.</title>
        <authorList>
            <person name="Brown C.T."/>
            <person name="Hug L.A."/>
            <person name="Thomas B.C."/>
            <person name="Sharon I."/>
            <person name="Castelle C.J."/>
            <person name="Singh A."/>
            <person name="Wilkins M.J."/>
            <person name="Williams K.H."/>
            <person name="Banfield J.F."/>
        </authorList>
    </citation>
    <scope>NUCLEOTIDE SEQUENCE [LARGE SCALE GENOMIC DNA]</scope>
</reference>
<evidence type="ECO:0000256" key="1">
    <source>
        <dbReference type="SAM" id="Phobius"/>
    </source>
</evidence>
<keyword evidence="1" id="KW-0812">Transmembrane</keyword>